<dbReference type="GO" id="GO:0000213">
    <property type="term" value="F:tRNA-intron lyase activity"/>
    <property type="evidence" value="ECO:0007669"/>
    <property type="project" value="UniProtKB-UniRule"/>
</dbReference>
<reference evidence="6" key="1">
    <citation type="submission" date="2022-12" db="EMBL/GenBank/DDBJ databases">
        <title>Genome assemblies of Blomia tropicalis.</title>
        <authorList>
            <person name="Cui Y."/>
        </authorList>
    </citation>
    <scope>NUCLEOTIDE SEQUENCE</scope>
    <source>
        <tissue evidence="6">Adult mites</tissue>
    </source>
</reference>
<dbReference type="InterPro" id="IPR036167">
    <property type="entry name" value="tRNA_intron_Endo_cat-like_sf"/>
</dbReference>
<dbReference type="SUPFAM" id="SSF53032">
    <property type="entry name" value="tRNA-intron endonuclease catalytic domain-like"/>
    <property type="match status" value="1"/>
</dbReference>
<dbReference type="InterPro" id="IPR011856">
    <property type="entry name" value="tRNA_endonuc-like_dom_sf"/>
</dbReference>
<dbReference type="CDD" id="cd22363">
    <property type="entry name" value="tRNA-intron_lyase_C"/>
    <property type="match status" value="1"/>
</dbReference>
<evidence type="ECO:0000259" key="5">
    <source>
        <dbReference type="Pfam" id="PF01974"/>
    </source>
</evidence>
<gene>
    <name evidence="6" type="ORF">RDWZM_005233</name>
</gene>
<dbReference type="InterPro" id="IPR006677">
    <property type="entry name" value="tRNA_intron_Endonuc_cat-like"/>
</dbReference>
<comment type="caution">
    <text evidence="6">The sequence shown here is derived from an EMBL/GenBank/DDBJ whole genome shotgun (WGS) entry which is preliminary data.</text>
</comment>
<feature type="domain" description="tRNA intron endonuclease catalytic" evidence="5">
    <location>
        <begin position="199"/>
        <end position="288"/>
    </location>
</feature>
<accession>A0A9Q0M512</accession>
<dbReference type="PANTHER" id="PTHR21227:SF0">
    <property type="entry name" value="TRNA-SPLICING ENDONUCLEASE SUBUNIT SEN2"/>
    <property type="match status" value="1"/>
</dbReference>
<dbReference type="Gene3D" id="3.40.1350.10">
    <property type="match status" value="1"/>
</dbReference>
<organism evidence="6 7">
    <name type="scientific">Blomia tropicalis</name>
    <name type="common">Mite</name>
    <dbReference type="NCBI Taxonomy" id="40697"/>
    <lineage>
        <taxon>Eukaryota</taxon>
        <taxon>Metazoa</taxon>
        <taxon>Ecdysozoa</taxon>
        <taxon>Arthropoda</taxon>
        <taxon>Chelicerata</taxon>
        <taxon>Arachnida</taxon>
        <taxon>Acari</taxon>
        <taxon>Acariformes</taxon>
        <taxon>Sarcoptiformes</taxon>
        <taxon>Astigmata</taxon>
        <taxon>Glycyphagoidea</taxon>
        <taxon>Echimyopodidae</taxon>
        <taxon>Blomia</taxon>
    </lineage>
</organism>
<proteinExistence type="inferred from homology"/>
<dbReference type="InterPro" id="IPR006676">
    <property type="entry name" value="tRNA_splic"/>
</dbReference>
<dbReference type="GO" id="GO:0000379">
    <property type="term" value="P:tRNA-type intron splice site recognition and cleavage"/>
    <property type="evidence" value="ECO:0007669"/>
    <property type="project" value="TreeGrafter"/>
</dbReference>
<protein>
    <recommendedName>
        <fullName evidence="2">tRNA-intron lyase</fullName>
        <ecNumber evidence="2">4.6.1.16</ecNumber>
    </recommendedName>
</protein>
<sequence>MSEPKSINRINVNLPFPYPMKNSESKTIWPYKEEGFVLIQAKLDLENKCVVVNETASIFTLIKMGFFGINSNKELTHFYLMESINLDDRTQGSHQTNKNTNFSLGYYSLNSVEIPPALVKFGDENETNKIEKNDSDTKSEATLTSLKLSFEEAYFLSYVFGLLRIFKNSEEFFDLKELWNCFQNETSSNQNEDLETNPFCVRYAAYHYFRSKGWIVRNGFKFGTDYLLYKEGPPFYHALYSVILVHQIGFNEQPNKRFKWNEVSGLTRVSKNARKKFVICTVTIPGNIESSNDPRSIKEYQIELMHVNRWNSNRGEFDQSKLFLNNDYELSLDQR</sequence>
<dbReference type="NCBIfam" id="TIGR00324">
    <property type="entry name" value="endA"/>
    <property type="match status" value="1"/>
</dbReference>
<keyword evidence="7" id="KW-1185">Reference proteome</keyword>
<dbReference type="EC" id="4.6.1.16" evidence="2"/>
<evidence type="ECO:0000313" key="6">
    <source>
        <dbReference type="EMBL" id="KAJ6219421.1"/>
    </source>
</evidence>
<dbReference type="AlphaFoldDB" id="A0A9Q0M512"/>
<feature type="active site" evidence="4">
    <location>
        <position position="237"/>
    </location>
</feature>
<evidence type="ECO:0000256" key="1">
    <source>
        <dbReference type="ARBA" id="ARBA00008078"/>
    </source>
</evidence>
<dbReference type="GO" id="GO:0005737">
    <property type="term" value="C:cytoplasm"/>
    <property type="evidence" value="ECO:0007669"/>
    <property type="project" value="TreeGrafter"/>
</dbReference>
<dbReference type="EMBL" id="JAPWDV010000002">
    <property type="protein sequence ID" value="KAJ6219421.1"/>
    <property type="molecule type" value="Genomic_DNA"/>
</dbReference>
<evidence type="ECO:0000256" key="3">
    <source>
        <dbReference type="ARBA" id="ARBA00034031"/>
    </source>
</evidence>
<dbReference type="Pfam" id="PF01974">
    <property type="entry name" value="tRNA_int_endo"/>
    <property type="match status" value="1"/>
</dbReference>
<comment type="similarity">
    <text evidence="1">Belongs to the tRNA-intron endonuclease family.</text>
</comment>
<dbReference type="OMA" id="YSHPYWK"/>
<dbReference type="Proteomes" id="UP001142055">
    <property type="component" value="Chromosome 2"/>
</dbReference>
<evidence type="ECO:0000256" key="4">
    <source>
        <dbReference type="PIRSR" id="PIRSR011789-1"/>
    </source>
</evidence>
<name>A0A9Q0M512_BLOTA</name>
<evidence type="ECO:0000313" key="7">
    <source>
        <dbReference type="Proteomes" id="UP001142055"/>
    </source>
</evidence>
<dbReference type="GO" id="GO:0000214">
    <property type="term" value="C:tRNA-intron endonuclease complex"/>
    <property type="evidence" value="ECO:0007669"/>
    <property type="project" value="UniProtKB-UniRule"/>
</dbReference>
<feature type="active site" evidence="4">
    <location>
        <position position="229"/>
    </location>
</feature>
<dbReference type="GO" id="GO:0003676">
    <property type="term" value="F:nucleic acid binding"/>
    <property type="evidence" value="ECO:0007669"/>
    <property type="project" value="InterPro"/>
</dbReference>
<dbReference type="PANTHER" id="PTHR21227">
    <property type="entry name" value="TRNA-SPLICING ENDONUCLEASE SUBUNIT SEN2"/>
    <property type="match status" value="1"/>
</dbReference>
<feature type="active site" evidence="4">
    <location>
        <position position="275"/>
    </location>
</feature>
<comment type="catalytic activity">
    <reaction evidence="3">
        <text>pretRNA = a 3'-half-tRNA molecule with a 5'-OH end + a 5'-half-tRNA molecule with a 2',3'-cyclic phosphate end + an intron with a 2',3'-cyclic phosphate and a 5'-hydroxyl terminus.</text>
        <dbReference type="EC" id="4.6.1.16"/>
    </reaction>
</comment>
<evidence type="ECO:0000256" key="2">
    <source>
        <dbReference type="ARBA" id="ARBA00012573"/>
    </source>
</evidence>